<reference evidence="1 2" key="1">
    <citation type="submission" date="2020-07" db="EMBL/GenBank/DDBJ databases">
        <title>Sequencing the genomes of 1000 actinobacteria strains.</title>
        <authorList>
            <person name="Klenk H.-P."/>
        </authorList>
    </citation>
    <scope>NUCLEOTIDE SEQUENCE [LARGE SCALE GENOMIC DNA]</scope>
    <source>
        <strain evidence="1 2">DSM 26487</strain>
    </source>
</reference>
<proteinExistence type="predicted"/>
<evidence type="ECO:0000313" key="2">
    <source>
        <dbReference type="Proteomes" id="UP000564496"/>
    </source>
</evidence>
<gene>
    <name evidence="1" type="ORF">BJ988_005695</name>
</gene>
<dbReference type="SUPFAM" id="SSF55874">
    <property type="entry name" value="ATPase domain of HSP90 chaperone/DNA topoisomerase II/histidine kinase"/>
    <property type="match status" value="1"/>
</dbReference>
<accession>A0A7Z0DSV3</accession>
<keyword evidence="2" id="KW-1185">Reference proteome</keyword>
<sequence>MDYEIAAPEPAGLVASLGALGYSLSDAVADLVDNSISAAASRLDVDFTWAGTDSWIAVSDDGHGMSADELVTAMTVAARWSADRATRDLGRFGMGLKSASFSQSGLFTVVSRRADTDWQVRTWDRRLIEVTGEWRLLHYCPPSAVPIVERLLEHLDYGTVVVWQRLRGYEDVDAENRRAQISFHDGADRVARHLGVTFARYVEDSRLTLSVNGEAVTPWDPFLLEHPSTISQPPEELPLAGHLVGIRPYVLPSLHRLAEAEAAKAGGVRGWQRQQGFYVYRRDRLISAGSWLGLRGLRTEERFNLARIAIDIPAETDAMWQVDVRKASVTAPVLLRPSLLRIATNARKAAAESVRFRGQLASREHDTGLHFAWNIKRKAGTISCSINRNHPVIRALLDEFKDDPAQIKAVLRLLEETVPIAGLRALHETDTADDPQPFHTIDATNDSDAVAQQILALMIASGRSRSDALGVLRQMQPFDQIDGFWTEDVPDPSPSDCPVPK</sequence>
<dbReference type="AlphaFoldDB" id="A0A7Z0DSV3"/>
<protein>
    <recommendedName>
        <fullName evidence="3">ATP-binding protein</fullName>
    </recommendedName>
</protein>
<name>A0A7Z0DSV3_9ACTN</name>
<dbReference type="InterPro" id="IPR036890">
    <property type="entry name" value="HATPase_C_sf"/>
</dbReference>
<dbReference type="Gene3D" id="3.30.565.10">
    <property type="entry name" value="Histidine kinase-like ATPase, C-terminal domain"/>
    <property type="match status" value="1"/>
</dbReference>
<dbReference type="EMBL" id="JACBZR010000001">
    <property type="protein sequence ID" value="NYI81047.1"/>
    <property type="molecule type" value="Genomic_DNA"/>
</dbReference>
<comment type="caution">
    <text evidence="1">The sequence shown here is derived from an EMBL/GenBank/DDBJ whole genome shotgun (WGS) entry which is preliminary data.</text>
</comment>
<evidence type="ECO:0000313" key="1">
    <source>
        <dbReference type="EMBL" id="NYI81047.1"/>
    </source>
</evidence>
<evidence type="ECO:0008006" key="3">
    <source>
        <dbReference type="Google" id="ProtNLM"/>
    </source>
</evidence>
<dbReference type="Pfam" id="PF13589">
    <property type="entry name" value="HATPase_c_3"/>
    <property type="match status" value="1"/>
</dbReference>
<organism evidence="1 2">
    <name type="scientific">Nocardioides panzhihuensis</name>
    <dbReference type="NCBI Taxonomy" id="860243"/>
    <lineage>
        <taxon>Bacteria</taxon>
        <taxon>Bacillati</taxon>
        <taxon>Actinomycetota</taxon>
        <taxon>Actinomycetes</taxon>
        <taxon>Propionibacteriales</taxon>
        <taxon>Nocardioidaceae</taxon>
        <taxon>Nocardioides</taxon>
    </lineage>
</organism>
<dbReference type="RefSeq" id="WP_179661156.1">
    <property type="nucleotide sequence ID" value="NZ_JACBZR010000001.1"/>
</dbReference>
<dbReference type="Proteomes" id="UP000564496">
    <property type="component" value="Unassembled WGS sequence"/>
</dbReference>